<organism evidence="1 2">
    <name type="scientific">Conyzicola nivalis</name>
    <dbReference type="NCBI Taxonomy" id="1477021"/>
    <lineage>
        <taxon>Bacteria</taxon>
        <taxon>Bacillati</taxon>
        <taxon>Actinomycetota</taxon>
        <taxon>Actinomycetes</taxon>
        <taxon>Micrococcales</taxon>
        <taxon>Microbacteriaceae</taxon>
        <taxon>Conyzicola</taxon>
    </lineage>
</organism>
<comment type="caution">
    <text evidence="1">The sequence shown here is derived from an EMBL/GenBank/DDBJ whole genome shotgun (WGS) entry which is preliminary data.</text>
</comment>
<reference evidence="1 2" key="1">
    <citation type="submission" date="2024-06" db="EMBL/GenBank/DDBJ databases">
        <title>Sorghum-associated microbial communities from plants grown in Nebraska, USA.</title>
        <authorList>
            <person name="Schachtman D."/>
        </authorList>
    </citation>
    <scope>NUCLEOTIDE SEQUENCE [LARGE SCALE GENOMIC DNA]</scope>
    <source>
        <strain evidence="1 2">2857</strain>
    </source>
</reference>
<proteinExistence type="predicted"/>
<sequence length="67" mass="6819">METHSLRRRTPGVVVVLSARITLVACSAPPVHESSDGRLVANTGQAGGAHKEALAKGTVAWGSGAVE</sequence>
<evidence type="ECO:0000313" key="1">
    <source>
        <dbReference type="EMBL" id="MET4580533.1"/>
    </source>
</evidence>
<name>A0ABV2QI37_9MICO</name>
<protein>
    <submittedName>
        <fullName evidence="1">Uncharacterized protein</fullName>
    </submittedName>
</protein>
<dbReference type="EMBL" id="JBEPSJ010000001">
    <property type="protein sequence ID" value="MET4580533.1"/>
    <property type="molecule type" value="Genomic_DNA"/>
</dbReference>
<gene>
    <name evidence="1" type="ORF">ABIE21_000023</name>
</gene>
<dbReference type="Proteomes" id="UP001549257">
    <property type="component" value="Unassembled WGS sequence"/>
</dbReference>
<dbReference type="RefSeq" id="WP_354022758.1">
    <property type="nucleotide sequence ID" value="NZ_JBEPSJ010000001.1"/>
</dbReference>
<evidence type="ECO:0000313" key="2">
    <source>
        <dbReference type="Proteomes" id="UP001549257"/>
    </source>
</evidence>
<accession>A0ABV2QI37</accession>
<keyword evidence="2" id="KW-1185">Reference proteome</keyword>